<dbReference type="Proteomes" id="UP000245926">
    <property type="component" value="Chromosome"/>
</dbReference>
<dbReference type="SUPFAM" id="SSF54427">
    <property type="entry name" value="NTF2-like"/>
    <property type="match status" value="1"/>
</dbReference>
<dbReference type="KEGG" id="mets:DK389_24780"/>
<dbReference type="InterPro" id="IPR037401">
    <property type="entry name" value="SnoaL-like"/>
</dbReference>
<feature type="domain" description="SnoaL-like" evidence="1">
    <location>
        <begin position="23"/>
        <end position="93"/>
    </location>
</feature>
<accession>A0A2U8WBW8</accession>
<organism evidence="2 3">
    <name type="scientific">Methylobacterium durans</name>
    <dbReference type="NCBI Taxonomy" id="2202825"/>
    <lineage>
        <taxon>Bacteria</taxon>
        <taxon>Pseudomonadati</taxon>
        <taxon>Pseudomonadota</taxon>
        <taxon>Alphaproteobacteria</taxon>
        <taxon>Hyphomicrobiales</taxon>
        <taxon>Methylobacteriaceae</taxon>
        <taxon>Methylobacterium</taxon>
    </lineage>
</organism>
<dbReference type="Pfam" id="PF12680">
    <property type="entry name" value="SnoaL_2"/>
    <property type="match status" value="1"/>
</dbReference>
<evidence type="ECO:0000259" key="1">
    <source>
        <dbReference type="Pfam" id="PF12680"/>
    </source>
</evidence>
<name>A0A2U8WBW8_9HYPH</name>
<reference evidence="3" key="1">
    <citation type="submission" date="2018-05" db="EMBL/GenBank/DDBJ databases">
        <title>Complete Genome Sequence of Methylobacterium sp. 17SD2-17.</title>
        <authorList>
            <person name="Srinivasan S."/>
        </authorList>
    </citation>
    <scope>NUCLEOTIDE SEQUENCE [LARGE SCALE GENOMIC DNA]</scope>
    <source>
        <strain evidence="3">17SD2-17</strain>
    </source>
</reference>
<dbReference type="RefSeq" id="WP_109893610.1">
    <property type="nucleotide sequence ID" value="NZ_CP029550.1"/>
</dbReference>
<keyword evidence="3" id="KW-1185">Reference proteome</keyword>
<dbReference type="Gene3D" id="3.10.450.50">
    <property type="match status" value="1"/>
</dbReference>
<dbReference type="InterPro" id="IPR032710">
    <property type="entry name" value="NTF2-like_dom_sf"/>
</dbReference>
<protein>
    <recommendedName>
        <fullName evidence="1">SnoaL-like domain-containing protein</fullName>
    </recommendedName>
</protein>
<proteinExistence type="predicted"/>
<evidence type="ECO:0000313" key="3">
    <source>
        <dbReference type="Proteomes" id="UP000245926"/>
    </source>
</evidence>
<dbReference type="OrthoDB" id="674363at2"/>
<dbReference type="EMBL" id="CP029550">
    <property type="protein sequence ID" value="AWN43118.1"/>
    <property type="molecule type" value="Genomic_DNA"/>
</dbReference>
<sequence length="124" mass="13465">MTHPETRTDRETAREPQDLAGLFNARANAGDVEGLVALYEPDAVLAAGKVVASGHAEIRAFYADLLSRRSEFPAAEVLPPVRNGTLAMTFARLPNGTISAEVAREQPEGGWRWVIDQLKIKPQG</sequence>
<evidence type="ECO:0000313" key="2">
    <source>
        <dbReference type="EMBL" id="AWN43118.1"/>
    </source>
</evidence>
<dbReference type="AlphaFoldDB" id="A0A2U8WBW8"/>
<gene>
    <name evidence="2" type="ORF">DK389_24780</name>
</gene>